<accession>A0ACB8BVN9</accession>
<protein>
    <submittedName>
        <fullName evidence="1">Uncharacterized protein</fullName>
    </submittedName>
</protein>
<organism evidence="1 2">
    <name type="scientific">Leucogyrophana mollusca</name>
    <dbReference type="NCBI Taxonomy" id="85980"/>
    <lineage>
        <taxon>Eukaryota</taxon>
        <taxon>Fungi</taxon>
        <taxon>Dikarya</taxon>
        <taxon>Basidiomycota</taxon>
        <taxon>Agaricomycotina</taxon>
        <taxon>Agaricomycetes</taxon>
        <taxon>Agaricomycetidae</taxon>
        <taxon>Boletales</taxon>
        <taxon>Boletales incertae sedis</taxon>
        <taxon>Leucogyrophana</taxon>
    </lineage>
</organism>
<dbReference type="Proteomes" id="UP000790709">
    <property type="component" value="Unassembled WGS sequence"/>
</dbReference>
<name>A0ACB8BVN9_9AGAM</name>
<evidence type="ECO:0000313" key="1">
    <source>
        <dbReference type="EMBL" id="KAH7929343.1"/>
    </source>
</evidence>
<reference evidence="1" key="1">
    <citation type="journal article" date="2021" name="New Phytol.">
        <title>Evolutionary innovations through gain and loss of genes in the ectomycorrhizal Boletales.</title>
        <authorList>
            <person name="Wu G."/>
            <person name="Miyauchi S."/>
            <person name="Morin E."/>
            <person name="Kuo A."/>
            <person name="Drula E."/>
            <person name="Varga T."/>
            <person name="Kohler A."/>
            <person name="Feng B."/>
            <person name="Cao Y."/>
            <person name="Lipzen A."/>
            <person name="Daum C."/>
            <person name="Hundley H."/>
            <person name="Pangilinan J."/>
            <person name="Johnson J."/>
            <person name="Barry K."/>
            <person name="LaButti K."/>
            <person name="Ng V."/>
            <person name="Ahrendt S."/>
            <person name="Min B."/>
            <person name="Choi I.G."/>
            <person name="Park H."/>
            <person name="Plett J.M."/>
            <person name="Magnuson J."/>
            <person name="Spatafora J.W."/>
            <person name="Nagy L.G."/>
            <person name="Henrissat B."/>
            <person name="Grigoriev I.V."/>
            <person name="Yang Z.L."/>
            <person name="Xu J."/>
            <person name="Martin F.M."/>
        </authorList>
    </citation>
    <scope>NUCLEOTIDE SEQUENCE</scope>
    <source>
        <strain evidence="1">KUC20120723A-06</strain>
    </source>
</reference>
<evidence type="ECO:0000313" key="2">
    <source>
        <dbReference type="Proteomes" id="UP000790709"/>
    </source>
</evidence>
<dbReference type="EMBL" id="MU266342">
    <property type="protein sequence ID" value="KAH7929343.1"/>
    <property type="molecule type" value="Genomic_DNA"/>
</dbReference>
<proteinExistence type="predicted"/>
<keyword evidence="2" id="KW-1185">Reference proteome</keyword>
<comment type="caution">
    <text evidence="1">The sequence shown here is derived from an EMBL/GenBank/DDBJ whole genome shotgun (WGS) entry which is preliminary data.</text>
</comment>
<sequence length="249" mass="26558">MSLNTQGILAAVTIALYVPFLFFTFRVAYKYGIAGEGWILLFMFSLIRVVGGALLVAAEEITPPVIGLYIGGYALEASGLSPLLLSSLGLLHTTFQGPDGEAKYSRPFRLLHLLGLGALTLTIIGISNATSQSSSSQSTANTMRRAGVLLFALLYVIIVAITGFAWTRAYTIMKHRKTLLLAISIALPFIAVRTLYSILSTFSSDTFAVTGTATTPNTSSLAKFNMTTNSVKWPATSILSTVLSTEGDA</sequence>
<gene>
    <name evidence="1" type="ORF">BV22DRAFT_131576</name>
</gene>